<dbReference type="AlphaFoldDB" id="A0A1F5ZQF5"/>
<dbReference type="InterPro" id="IPR029063">
    <property type="entry name" value="SAM-dependent_MTases_sf"/>
</dbReference>
<name>A0A1F5ZQF5_9BACT</name>
<gene>
    <name evidence="1" type="ORF">A2773_03525</name>
</gene>
<evidence type="ECO:0008006" key="3">
    <source>
        <dbReference type="Google" id="ProtNLM"/>
    </source>
</evidence>
<proteinExistence type="predicted"/>
<sequence length="226" mass="26024">MRKKLLQKEAYKEGIEFQFVEPVKLGPIISYSLLHDPIHMAFVLSRYKFISRILTGKNKVLEVGCGDAFGTPIVAQFVKHLTAYEIDPRYVEDNKRRLAQIKNIKFELFNICDQAPTEKFDAIYSVDVIEHLDKKLTKYFVENAVKGLATNGVYMVGTPNINANLYASVQSRIQHINLFSHKRLRVLLERYFENVFMFSMNDEVVHTGFAPMAHYIWGMGVGVKKV</sequence>
<dbReference type="STRING" id="1798375.A2773_03525"/>
<dbReference type="Gene3D" id="3.40.50.150">
    <property type="entry name" value="Vaccinia Virus protein VP39"/>
    <property type="match status" value="1"/>
</dbReference>
<organism evidence="1 2">
    <name type="scientific">Candidatus Gottesmanbacteria bacterium RIFCSPHIGHO2_01_FULL_39_10</name>
    <dbReference type="NCBI Taxonomy" id="1798375"/>
    <lineage>
        <taxon>Bacteria</taxon>
        <taxon>Candidatus Gottesmaniibacteriota</taxon>
    </lineage>
</organism>
<dbReference type="SUPFAM" id="SSF53335">
    <property type="entry name" value="S-adenosyl-L-methionine-dependent methyltransferases"/>
    <property type="match status" value="1"/>
</dbReference>
<accession>A0A1F5ZQF5</accession>
<reference evidence="1 2" key="1">
    <citation type="journal article" date="2016" name="Nat. Commun.">
        <title>Thousands of microbial genomes shed light on interconnected biogeochemical processes in an aquifer system.</title>
        <authorList>
            <person name="Anantharaman K."/>
            <person name="Brown C.T."/>
            <person name="Hug L.A."/>
            <person name="Sharon I."/>
            <person name="Castelle C.J."/>
            <person name="Probst A.J."/>
            <person name="Thomas B.C."/>
            <person name="Singh A."/>
            <person name="Wilkins M.J."/>
            <person name="Karaoz U."/>
            <person name="Brodie E.L."/>
            <person name="Williams K.H."/>
            <person name="Hubbard S.S."/>
            <person name="Banfield J.F."/>
        </authorList>
    </citation>
    <scope>NUCLEOTIDE SEQUENCE [LARGE SCALE GENOMIC DNA]</scope>
</reference>
<comment type="caution">
    <text evidence="1">The sequence shown here is derived from an EMBL/GenBank/DDBJ whole genome shotgun (WGS) entry which is preliminary data.</text>
</comment>
<evidence type="ECO:0000313" key="1">
    <source>
        <dbReference type="EMBL" id="OGG14342.1"/>
    </source>
</evidence>
<protein>
    <recommendedName>
        <fullName evidence="3">Methyltransferase domain-containing protein</fullName>
    </recommendedName>
</protein>
<evidence type="ECO:0000313" key="2">
    <source>
        <dbReference type="Proteomes" id="UP000177383"/>
    </source>
</evidence>
<dbReference type="EMBL" id="MFJE01000021">
    <property type="protein sequence ID" value="OGG14342.1"/>
    <property type="molecule type" value="Genomic_DNA"/>
</dbReference>
<dbReference type="CDD" id="cd02440">
    <property type="entry name" value="AdoMet_MTases"/>
    <property type="match status" value="1"/>
</dbReference>
<dbReference type="PANTHER" id="PTHR43861">
    <property type="entry name" value="TRANS-ACONITATE 2-METHYLTRANSFERASE-RELATED"/>
    <property type="match status" value="1"/>
</dbReference>
<dbReference type="Proteomes" id="UP000177383">
    <property type="component" value="Unassembled WGS sequence"/>
</dbReference>
<dbReference type="Pfam" id="PF13489">
    <property type="entry name" value="Methyltransf_23"/>
    <property type="match status" value="1"/>
</dbReference>